<dbReference type="KEGG" id="ssab:SSABA_v1c02030"/>
<keyword evidence="1" id="KW-0812">Transmembrane</keyword>
<evidence type="ECO:0000256" key="1">
    <source>
        <dbReference type="SAM" id="Phobius"/>
    </source>
</evidence>
<evidence type="ECO:0000313" key="3">
    <source>
        <dbReference type="Proteomes" id="UP000019265"/>
    </source>
</evidence>
<dbReference type="Proteomes" id="UP000019265">
    <property type="component" value="Chromosome"/>
</dbReference>
<dbReference type="EMBL" id="CP006934">
    <property type="protein sequence ID" value="AHI53615.1"/>
    <property type="molecule type" value="Genomic_DNA"/>
</dbReference>
<keyword evidence="3" id="KW-1185">Reference proteome</keyword>
<dbReference type="AlphaFoldDB" id="W6A9Q5"/>
<dbReference type="PATRIC" id="fig|1276257.3.peg.208"/>
<dbReference type="OrthoDB" id="9969784at2"/>
<feature type="transmembrane region" description="Helical" evidence="1">
    <location>
        <begin position="223"/>
        <end position="245"/>
    </location>
</feature>
<dbReference type="HOGENOM" id="CLU_1102270_0_0_14"/>
<organism evidence="2 3">
    <name type="scientific">Spiroplasma sabaudiense Ar-1343</name>
    <dbReference type="NCBI Taxonomy" id="1276257"/>
    <lineage>
        <taxon>Bacteria</taxon>
        <taxon>Bacillati</taxon>
        <taxon>Mycoplasmatota</taxon>
        <taxon>Mollicutes</taxon>
        <taxon>Entomoplasmatales</taxon>
        <taxon>Spiroplasmataceae</taxon>
        <taxon>Spiroplasma</taxon>
    </lineage>
</organism>
<feature type="transmembrane region" description="Helical" evidence="1">
    <location>
        <begin position="38"/>
        <end position="61"/>
    </location>
</feature>
<name>W6A9Q5_9MOLU</name>
<feature type="transmembrane region" description="Helical" evidence="1">
    <location>
        <begin position="73"/>
        <end position="94"/>
    </location>
</feature>
<feature type="transmembrane region" description="Helical" evidence="1">
    <location>
        <begin position="198"/>
        <end position="217"/>
    </location>
</feature>
<accession>W6A9Q5</accession>
<evidence type="ECO:0000313" key="2">
    <source>
        <dbReference type="EMBL" id="AHI53615.1"/>
    </source>
</evidence>
<protein>
    <submittedName>
        <fullName evidence="2">Uncharacterized protein</fullName>
    </submittedName>
</protein>
<keyword evidence="1" id="KW-0472">Membrane</keyword>
<feature type="transmembrane region" description="Helical" evidence="1">
    <location>
        <begin position="163"/>
        <end position="186"/>
    </location>
</feature>
<keyword evidence="1" id="KW-1133">Transmembrane helix</keyword>
<reference evidence="2 3" key="1">
    <citation type="journal article" date="2014" name="Genome Biol. Evol.">
        <title>Molecular evolution of the substrate utilization strategies and putative virulence factors in mosquito-associated Spiroplasma species.</title>
        <authorList>
            <person name="Chang T.H."/>
            <person name="Lo W.S."/>
            <person name="Ku C."/>
            <person name="Chen L.L."/>
            <person name="Kuo C.H."/>
        </authorList>
    </citation>
    <scope>NUCLEOTIDE SEQUENCE [LARGE SCALE GENOMIC DNA]</scope>
    <source>
        <strain evidence="2">Ar-1343</strain>
    </source>
</reference>
<dbReference type="RefSeq" id="WP_025250750.1">
    <property type="nucleotide sequence ID" value="NZ_CP006934.1"/>
</dbReference>
<feature type="transmembrane region" description="Helical" evidence="1">
    <location>
        <begin position="125"/>
        <end position="151"/>
    </location>
</feature>
<dbReference type="STRING" id="1276257.SSABA_v1c02030"/>
<gene>
    <name evidence="2" type="ORF">SSABA_v1c02030</name>
</gene>
<sequence>MQNELKTARINRDSTSAFSPNKAFFKFILRLMKRSKKYFIFSFLVALFFAAFPSVYFIFIFKTVEPSVETATLFGSWIISMWIASTLIGSSVFFQKIYLENRNTAVFKRVALTGISKNNFLRISYLVMTLYAIIPWIFSTIIALIFSLTIIGAQGTSILFFNYSFLTGVLTLMAALVASTGLGFWTFSSVSSFSVSRICYSIFLSFSVIIVQLKNFIPQEAWLLADLLILASFLILMILFWSMAIKKFQYYI</sequence>
<proteinExistence type="predicted"/>